<keyword evidence="3" id="KW-1185">Reference proteome</keyword>
<gene>
    <name evidence="2" type="ORF">F6U93_09995</name>
</gene>
<dbReference type="GO" id="GO:0003677">
    <property type="term" value="F:DNA binding"/>
    <property type="evidence" value="ECO:0007669"/>
    <property type="project" value="InterPro"/>
</dbReference>
<dbReference type="InterPro" id="IPR009061">
    <property type="entry name" value="DNA-bd_dom_put_sf"/>
</dbReference>
<evidence type="ECO:0000313" key="3">
    <source>
        <dbReference type="Proteomes" id="UP000441333"/>
    </source>
</evidence>
<dbReference type="InterPro" id="IPR041657">
    <property type="entry name" value="HTH_17"/>
</dbReference>
<dbReference type="RefSeq" id="WP_150939371.1">
    <property type="nucleotide sequence ID" value="NZ_WAAT01000045.1"/>
</dbReference>
<comment type="caution">
    <text evidence="2">The sequence shown here is derived from an EMBL/GenBank/DDBJ whole genome shotgun (WGS) entry which is preliminary data.</text>
</comment>
<dbReference type="SUPFAM" id="SSF46955">
    <property type="entry name" value="Putative DNA-binding domain"/>
    <property type="match status" value="1"/>
</dbReference>
<feature type="domain" description="Helix-turn-helix" evidence="1">
    <location>
        <begin position="69"/>
        <end position="116"/>
    </location>
</feature>
<evidence type="ECO:0000259" key="1">
    <source>
        <dbReference type="Pfam" id="PF12728"/>
    </source>
</evidence>
<evidence type="ECO:0000313" key="2">
    <source>
        <dbReference type="EMBL" id="KAB1067607.1"/>
    </source>
</evidence>
<organism evidence="2 3">
    <name type="scientific">Pseudotamlana haliotis</name>
    <dbReference type="NCBI Taxonomy" id="2614804"/>
    <lineage>
        <taxon>Bacteria</taxon>
        <taxon>Pseudomonadati</taxon>
        <taxon>Bacteroidota</taxon>
        <taxon>Flavobacteriia</taxon>
        <taxon>Flavobacteriales</taxon>
        <taxon>Flavobacteriaceae</taxon>
        <taxon>Pseudotamlana</taxon>
    </lineage>
</organism>
<accession>A0A6N6MAN5</accession>
<dbReference type="EMBL" id="WAAT01000045">
    <property type="protein sequence ID" value="KAB1067607.1"/>
    <property type="molecule type" value="Genomic_DNA"/>
</dbReference>
<dbReference type="Pfam" id="PF12728">
    <property type="entry name" value="HTH_17"/>
    <property type="match status" value="1"/>
</dbReference>
<dbReference type="AlphaFoldDB" id="A0A6N6MAN5"/>
<dbReference type="NCBIfam" id="TIGR01764">
    <property type="entry name" value="excise"/>
    <property type="match status" value="1"/>
</dbReference>
<reference evidence="2 3" key="1">
    <citation type="submission" date="2019-09" db="EMBL/GenBank/DDBJ databases">
        <authorList>
            <person name="Cao W.R."/>
        </authorList>
    </citation>
    <scope>NUCLEOTIDE SEQUENCE [LARGE SCALE GENOMIC DNA]</scope>
    <source>
        <strain evidence="2 3">B1N29</strain>
    </source>
</reference>
<protein>
    <submittedName>
        <fullName evidence="2">Helix-turn-helix domain-containing protein</fullName>
    </submittedName>
</protein>
<dbReference type="InterPro" id="IPR010093">
    <property type="entry name" value="SinI_DNA-bd"/>
</dbReference>
<name>A0A6N6MAN5_9FLAO</name>
<dbReference type="Proteomes" id="UP000441333">
    <property type="component" value="Unassembled WGS sequence"/>
</dbReference>
<sequence length="122" mass="14097">MSSNIRIERICENCNKTFIAKTTVTRFCGLKCANVAYKKRTRKSKIKKSNTQTLKIKLQPLEMIQAKDYLTVKEAATLLSISKRSVYRLIELGKLEASNLSERLIRIRKSDIEKLLIKVKYS</sequence>
<proteinExistence type="predicted"/>